<sequence>MGARIAWYHWFVRSVICILPSCTSFWVKRLVKKGIRYLMSSRMNPLMLLFIKFTSYSSSVSSERCSASIVWPISFVLLSVTLRVRLLFRRVVCLSAFKNFMSGIVDPPMTSMVKRTMMSVVVTTTWRFSSSKSRCIARA</sequence>
<feature type="transmembrane region" description="Helical" evidence="1">
    <location>
        <begin position="6"/>
        <end position="27"/>
    </location>
</feature>
<reference evidence="2" key="1">
    <citation type="submission" date="2019-12" db="EMBL/GenBank/DDBJ databases">
        <title>An insight into the sialome of adult female Ixodes ricinus ticks feeding for 6 days.</title>
        <authorList>
            <person name="Perner J."/>
            <person name="Ribeiro J.M.C."/>
        </authorList>
    </citation>
    <scope>NUCLEOTIDE SEQUENCE</scope>
    <source>
        <strain evidence="2">Semi-engorged</strain>
        <tissue evidence="2">Salivary glands</tissue>
    </source>
</reference>
<dbReference type="AlphaFoldDB" id="A0A6B0UTR0"/>
<dbReference type="EMBL" id="GIFC01010828">
    <property type="protein sequence ID" value="MXU92911.1"/>
    <property type="molecule type" value="Transcribed_RNA"/>
</dbReference>
<evidence type="ECO:0000256" key="1">
    <source>
        <dbReference type="SAM" id="Phobius"/>
    </source>
</evidence>
<organism evidence="2">
    <name type="scientific">Ixodes ricinus</name>
    <name type="common">Common tick</name>
    <name type="synonym">Acarus ricinus</name>
    <dbReference type="NCBI Taxonomy" id="34613"/>
    <lineage>
        <taxon>Eukaryota</taxon>
        <taxon>Metazoa</taxon>
        <taxon>Ecdysozoa</taxon>
        <taxon>Arthropoda</taxon>
        <taxon>Chelicerata</taxon>
        <taxon>Arachnida</taxon>
        <taxon>Acari</taxon>
        <taxon>Parasitiformes</taxon>
        <taxon>Ixodida</taxon>
        <taxon>Ixodoidea</taxon>
        <taxon>Ixodidae</taxon>
        <taxon>Ixodinae</taxon>
        <taxon>Ixodes</taxon>
    </lineage>
</organism>
<keyword evidence="1" id="KW-0472">Membrane</keyword>
<accession>A0A6B0UTR0</accession>
<keyword evidence="1" id="KW-1133">Transmembrane helix</keyword>
<protein>
    <submittedName>
        <fullName evidence="2">Putative secreted protein</fullName>
    </submittedName>
</protein>
<evidence type="ECO:0000313" key="2">
    <source>
        <dbReference type="EMBL" id="MXU92911.1"/>
    </source>
</evidence>
<proteinExistence type="predicted"/>
<keyword evidence="1" id="KW-0812">Transmembrane</keyword>
<name>A0A6B0UTR0_IXORI</name>